<dbReference type="InterPro" id="IPR006665">
    <property type="entry name" value="OmpA-like"/>
</dbReference>
<proteinExistence type="predicted"/>
<evidence type="ECO:0000313" key="6">
    <source>
        <dbReference type="EMBL" id="GAA1097811.1"/>
    </source>
</evidence>
<gene>
    <name evidence="6" type="ORF">GCM10009668_13850</name>
</gene>
<evidence type="ECO:0000259" key="4">
    <source>
        <dbReference type="PROSITE" id="PS50853"/>
    </source>
</evidence>
<evidence type="ECO:0008006" key="8">
    <source>
        <dbReference type="Google" id="ProtNLM"/>
    </source>
</evidence>
<dbReference type="PANTHER" id="PTHR30329:SF21">
    <property type="entry name" value="LIPOPROTEIN YIAD-RELATED"/>
    <property type="match status" value="1"/>
</dbReference>
<dbReference type="SUPFAM" id="SSF103088">
    <property type="entry name" value="OmpA-like"/>
    <property type="match status" value="1"/>
</dbReference>
<sequence length="544" mass="56564">MVRIGTPLGGGLPVVNEWFTMSRTSLVRKAAALTAAVGGLAVAVTATLATSAVAAPSQDAATASRAAAPASSSWFVDPRTPAQRKAQIAVPNNPKAYRGKLRETRAVYRTRSGSLAVPIRKAAGHQLAKGQAVTLDGDGLFARNSPKLTAAAKRQLTTLGTSLGNATSVRCEGYTDHSGSKSRNRELAKKRAAAVCGQLVANVSGLKANSVGYGSTRPAVVGGTVAQRKLNRRVVIEMTGAKPAAPQAQVPGAPELVYVDQVRNGFRYAFRAPQTDGGSPITGYQVSTGGAWSPVTSAPRRMAASGPSACLADCGEDLIRGDLWGLTTLAEVEVQVRAVNKVGAGAPSNGIDSVVADLPGAPTNLVATASGTQVILNFNLPAGNGLEIWGYELKIDEGDWGYVSPTYGSLTLQNQTPGTHVYQLRAINMIGTGEASTSNAVTIAAPGPQVYRSESYYSQSQYWTSAFFFEVPGAVSYEVRLDGGDWLPFTIESSSPNGSYGYIKDPACQAGGCTMNRTVEMRAILADGPGAVGNAFTSNYVVLG</sequence>
<dbReference type="InterPro" id="IPR050330">
    <property type="entry name" value="Bact_OuterMem_StrucFunc"/>
</dbReference>
<organism evidence="6 7">
    <name type="scientific">Nocardioides dubius</name>
    <dbReference type="NCBI Taxonomy" id="317019"/>
    <lineage>
        <taxon>Bacteria</taxon>
        <taxon>Bacillati</taxon>
        <taxon>Actinomycetota</taxon>
        <taxon>Actinomycetes</taxon>
        <taxon>Propionibacteriales</taxon>
        <taxon>Nocardioidaceae</taxon>
        <taxon>Nocardioides</taxon>
    </lineage>
</organism>
<dbReference type="Pfam" id="PF00691">
    <property type="entry name" value="OmpA"/>
    <property type="match status" value="1"/>
</dbReference>
<keyword evidence="1" id="KW-0378">Hydrolase</keyword>
<evidence type="ECO:0000256" key="1">
    <source>
        <dbReference type="ARBA" id="ARBA00023295"/>
    </source>
</evidence>
<dbReference type="Gene3D" id="3.30.1330.60">
    <property type="entry name" value="OmpA-like domain"/>
    <property type="match status" value="1"/>
</dbReference>
<evidence type="ECO:0000256" key="3">
    <source>
        <dbReference type="PROSITE-ProRule" id="PRU00473"/>
    </source>
</evidence>
<name>A0ABN1TSS7_9ACTN</name>
<dbReference type="EMBL" id="BAAALG010000005">
    <property type="protein sequence ID" value="GAA1097811.1"/>
    <property type="molecule type" value="Genomic_DNA"/>
</dbReference>
<dbReference type="PANTHER" id="PTHR30329">
    <property type="entry name" value="STATOR ELEMENT OF FLAGELLAR MOTOR COMPLEX"/>
    <property type="match status" value="1"/>
</dbReference>
<dbReference type="PROSITE" id="PS50853">
    <property type="entry name" value="FN3"/>
    <property type="match status" value="1"/>
</dbReference>
<dbReference type="CDD" id="cd00063">
    <property type="entry name" value="FN3"/>
    <property type="match status" value="2"/>
</dbReference>
<dbReference type="SUPFAM" id="SSF49265">
    <property type="entry name" value="Fibronectin type III"/>
    <property type="match status" value="1"/>
</dbReference>
<dbReference type="InterPro" id="IPR013783">
    <property type="entry name" value="Ig-like_fold"/>
</dbReference>
<evidence type="ECO:0000313" key="7">
    <source>
        <dbReference type="Proteomes" id="UP001501581"/>
    </source>
</evidence>
<keyword evidence="2" id="KW-0624">Polysaccharide degradation</keyword>
<feature type="domain" description="OmpA-like" evidence="5">
    <location>
        <begin position="128"/>
        <end position="242"/>
    </location>
</feature>
<reference evidence="6 7" key="1">
    <citation type="journal article" date="2019" name="Int. J. Syst. Evol. Microbiol.">
        <title>The Global Catalogue of Microorganisms (GCM) 10K type strain sequencing project: providing services to taxonomists for standard genome sequencing and annotation.</title>
        <authorList>
            <consortium name="The Broad Institute Genomics Platform"/>
            <consortium name="The Broad Institute Genome Sequencing Center for Infectious Disease"/>
            <person name="Wu L."/>
            <person name="Ma J."/>
        </authorList>
    </citation>
    <scope>NUCLEOTIDE SEQUENCE [LARGE SCALE GENOMIC DNA]</scope>
    <source>
        <strain evidence="6 7">JCM 13008</strain>
    </source>
</reference>
<keyword evidence="7" id="KW-1185">Reference proteome</keyword>
<protein>
    <recommendedName>
        <fullName evidence="8">OmpA family protein</fullName>
    </recommendedName>
</protein>
<dbReference type="SMART" id="SM00060">
    <property type="entry name" value="FN3"/>
    <property type="match status" value="2"/>
</dbReference>
<comment type="caution">
    <text evidence="6">The sequence shown here is derived from an EMBL/GenBank/DDBJ whole genome shotgun (WGS) entry which is preliminary data.</text>
</comment>
<feature type="domain" description="Fibronectin type-III" evidence="4">
    <location>
        <begin position="250"/>
        <end position="359"/>
    </location>
</feature>
<dbReference type="InterPro" id="IPR036737">
    <property type="entry name" value="OmpA-like_sf"/>
</dbReference>
<dbReference type="CDD" id="cd07185">
    <property type="entry name" value="OmpA_C-like"/>
    <property type="match status" value="1"/>
</dbReference>
<dbReference type="InterPro" id="IPR036116">
    <property type="entry name" value="FN3_sf"/>
</dbReference>
<evidence type="ECO:0000256" key="2">
    <source>
        <dbReference type="ARBA" id="ARBA00023326"/>
    </source>
</evidence>
<dbReference type="PROSITE" id="PS51123">
    <property type="entry name" value="OMPA_2"/>
    <property type="match status" value="1"/>
</dbReference>
<keyword evidence="1" id="KW-0326">Glycosidase</keyword>
<evidence type="ECO:0000259" key="5">
    <source>
        <dbReference type="PROSITE" id="PS51123"/>
    </source>
</evidence>
<keyword evidence="3" id="KW-0472">Membrane</keyword>
<dbReference type="Proteomes" id="UP001501581">
    <property type="component" value="Unassembled WGS sequence"/>
</dbReference>
<accession>A0ABN1TSS7</accession>
<dbReference type="InterPro" id="IPR003961">
    <property type="entry name" value="FN3_dom"/>
</dbReference>
<keyword evidence="2" id="KW-0119">Carbohydrate metabolism</keyword>
<dbReference type="Gene3D" id="2.60.40.10">
    <property type="entry name" value="Immunoglobulins"/>
    <property type="match status" value="2"/>
</dbReference>